<gene>
    <name evidence="1" type="ORF">B6N60_00958</name>
</gene>
<keyword evidence="2" id="KW-1185">Reference proteome</keyword>
<dbReference type="Proteomes" id="UP000683511">
    <property type="component" value="Chromosome"/>
</dbReference>
<name>A0A975Y3L9_9NOST</name>
<accession>A0A975Y3L9</accession>
<evidence type="ECO:0000313" key="2">
    <source>
        <dbReference type="Proteomes" id="UP000683511"/>
    </source>
</evidence>
<dbReference type="KEGG" id="rsin:B6N60_00958"/>
<sequence length="47" mass="5638">MKSKNQSQQIFLNLSEFAWRCLEKYLINNNKSLKMLEINRFLACLTN</sequence>
<evidence type="ECO:0000313" key="1">
    <source>
        <dbReference type="EMBL" id="QXE22276.1"/>
    </source>
</evidence>
<reference evidence="1" key="1">
    <citation type="submission" date="2017-04" db="EMBL/GenBank/DDBJ databases">
        <title>Genome deletions in a multicellular cyanobacterial endosymbiont for morphological adaptation in marine diatoms.</title>
        <authorList>
            <person name="Wang Y."/>
            <person name="Gao H."/>
            <person name="Li R."/>
            <person name="Xu X."/>
        </authorList>
    </citation>
    <scope>NUCLEOTIDE SEQUENCE</scope>
    <source>
        <strain evidence="1">FACHB 800</strain>
    </source>
</reference>
<protein>
    <submittedName>
        <fullName evidence="1">Uncharacterized protein</fullName>
    </submittedName>
</protein>
<organism evidence="1 2">
    <name type="scientific">Richelia sinica FACHB-800</name>
    <dbReference type="NCBI Taxonomy" id="1357546"/>
    <lineage>
        <taxon>Bacteria</taxon>
        <taxon>Bacillati</taxon>
        <taxon>Cyanobacteriota</taxon>
        <taxon>Cyanophyceae</taxon>
        <taxon>Nostocales</taxon>
        <taxon>Nostocaceae</taxon>
        <taxon>Richelia</taxon>
    </lineage>
</organism>
<dbReference type="AlphaFoldDB" id="A0A975Y3L9"/>
<proteinExistence type="predicted"/>
<dbReference type="EMBL" id="CP021056">
    <property type="protein sequence ID" value="QXE22276.1"/>
    <property type="molecule type" value="Genomic_DNA"/>
</dbReference>